<dbReference type="Pfam" id="PF00069">
    <property type="entry name" value="Pkinase"/>
    <property type="match status" value="1"/>
</dbReference>
<feature type="binding site" evidence="5">
    <location>
        <position position="107"/>
    </location>
    <ligand>
        <name>ATP</name>
        <dbReference type="ChEBI" id="CHEBI:30616"/>
    </ligand>
</feature>
<keyword evidence="1" id="KW-0808">Transferase</keyword>
<evidence type="ECO:0000256" key="5">
    <source>
        <dbReference type="PROSITE-ProRule" id="PRU10141"/>
    </source>
</evidence>
<evidence type="ECO:0000313" key="10">
    <source>
        <dbReference type="Proteomes" id="UP000613768"/>
    </source>
</evidence>
<dbReference type="InterPro" id="IPR008271">
    <property type="entry name" value="Ser/Thr_kinase_AS"/>
</dbReference>
<dbReference type="CDD" id="cd14014">
    <property type="entry name" value="STKc_PknB_like"/>
    <property type="match status" value="1"/>
</dbReference>
<evidence type="ECO:0000259" key="8">
    <source>
        <dbReference type="PROSITE" id="PS50011"/>
    </source>
</evidence>
<dbReference type="AlphaFoldDB" id="A0AAW3ZNH8"/>
<sequence>MQIETERHALRLFRQLLDLDHEAEPAFWAELERQPSAVAARVRSLLRGHANATDRLGRMVTDDVESAPRPAQLGRFRLLRDLGRGGMGQVAEAECDHQDFQQRVALKWVREAQLDAAARERFQFERHVLAQLSHPHIAQLIDGGRSADGVLWYAMELVQGQDLLSHCQSAALDLRHRVKLLVELCEAVAHAHRHSILHRDIKPGNVLVTAEGKLKLIDFGIAKALDFDSGLTVDSAPMTPRYAAPEQRAGERPTTGTDLWQIGALAHELLTGRPPQVHDDGEAQRASDTLDPSESADDGRLPLPAKALRRALQGDLDAILRRALRRQPDDRYASADALRADLADWLAGRAIALRRHERWYLLRRFARRHHWALGFAALAILGLVGGGTLALLFAQRASQQAEIAERSSALLSEMFVGNYNAPNLASMTLGEFFSHAIDTAIADQQLPAEHRYELLYDLYPRALEMRAFAAAERAARELLVLGPQAGGALSLHSAIAHDMVAGVLPFSRGYAAIAEIEQHVDAAERIYQQLGLTDNPEYGTTHLRVRLRLAELRGDAPQLIALARQGQNDGRHLRIGLRLNMRPWLVRGLLLDGQYAAAAAAAKQLLADAEAAAIDTPSLNNMLDWLRSLHCEAQAQAAPAAALGTCQALLDRLQAEGRWQTRNALDALTAIASAEAALGRHQLALANLDRADALRNVIEGTASTSRERQLAKAARARSLLVVGEASAATALFEDALQQLLLHLPEHHPQALRLRIELIEALLQSADHNKALLWMHERLETEHLAPDWRRRWQRIVKQLAARRPRPDA</sequence>
<gene>
    <name evidence="9" type="ORF">IFO71_08825</name>
</gene>
<comment type="caution">
    <text evidence="9">The sequence shown here is derived from an EMBL/GenBank/DDBJ whole genome shotgun (WGS) entry which is preliminary data.</text>
</comment>
<dbReference type="SUPFAM" id="SSF56112">
    <property type="entry name" value="Protein kinase-like (PK-like)"/>
    <property type="match status" value="1"/>
</dbReference>
<feature type="domain" description="Protein kinase" evidence="8">
    <location>
        <begin position="76"/>
        <end position="346"/>
    </location>
</feature>
<evidence type="ECO:0000313" key="9">
    <source>
        <dbReference type="EMBL" id="MBD8525846.1"/>
    </source>
</evidence>
<protein>
    <submittedName>
        <fullName evidence="9">Serine/threonine protein kinase</fullName>
    </submittedName>
</protein>
<proteinExistence type="predicted"/>
<keyword evidence="10" id="KW-1185">Reference proteome</keyword>
<dbReference type="Proteomes" id="UP000613768">
    <property type="component" value="Unassembled WGS sequence"/>
</dbReference>
<evidence type="ECO:0000256" key="7">
    <source>
        <dbReference type="SAM" id="Phobius"/>
    </source>
</evidence>
<dbReference type="PANTHER" id="PTHR43289:SF6">
    <property type="entry name" value="SERINE_THREONINE-PROTEIN KINASE NEKL-3"/>
    <property type="match status" value="1"/>
</dbReference>
<keyword evidence="2 5" id="KW-0547">Nucleotide-binding</keyword>
<keyword evidence="4 5" id="KW-0067">ATP-binding</keyword>
<evidence type="ECO:0000256" key="2">
    <source>
        <dbReference type="ARBA" id="ARBA00022741"/>
    </source>
</evidence>
<organism evidence="9 10">
    <name type="scientific">Pseudomarimonas arenosa</name>
    <dbReference type="NCBI Taxonomy" id="2774145"/>
    <lineage>
        <taxon>Bacteria</taxon>
        <taxon>Pseudomonadati</taxon>
        <taxon>Pseudomonadota</taxon>
        <taxon>Gammaproteobacteria</taxon>
        <taxon>Lysobacterales</taxon>
        <taxon>Lysobacteraceae</taxon>
        <taxon>Pseudomarimonas</taxon>
    </lineage>
</organism>
<feature type="compositionally biased region" description="Basic and acidic residues" evidence="6">
    <location>
        <begin position="276"/>
        <end position="285"/>
    </location>
</feature>
<keyword evidence="7" id="KW-0472">Membrane</keyword>
<dbReference type="PROSITE" id="PS50011">
    <property type="entry name" value="PROTEIN_KINASE_DOM"/>
    <property type="match status" value="1"/>
</dbReference>
<feature type="region of interest" description="Disordered" evidence="6">
    <location>
        <begin position="273"/>
        <end position="302"/>
    </location>
</feature>
<dbReference type="EMBL" id="JACYTR010000013">
    <property type="protein sequence ID" value="MBD8525846.1"/>
    <property type="molecule type" value="Genomic_DNA"/>
</dbReference>
<dbReference type="PROSITE" id="PS00108">
    <property type="entry name" value="PROTEIN_KINASE_ST"/>
    <property type="match status" value="1"/>
</dbReference>
<dbReference type="SMART" id="SM00220">
    <property type="entry name" value="S_TKc"/>
    <property type="match status" value="1"/>
</dbReference>
<evidence type="ECO:0000256" key="3">
    <source>
        <dbReference type="ARBA" id="ARBA00022777"/>
    </source>
</evidence>
<dbReference type="GO" id="GO:0004674">
    <property type="term" value="F:protein serine/threonine kinase activity"/>
    <property type="evidence" value="ECO:0007669"/>
    <property type="project" value="UniProtKB-KW"/>
</dbReference>
<feature type="transmembrane region" description="Helical" evidence="7">
    <location>
        <begin position="371"/>
        <end position="394"/>
    </location>
</feature>
<reference evidence="9 10" key="1">
    <citation type="submission" date="2020-09" db="EMBL/GenBank/DDBJ databases">
        <title>Pseudoxanthomonas sp. CAU 1598 isolated from sand of Yaerae Beach.</title>
        <authorList>
            <person name="Kim W."/>
        </authorList>
    </citation>
    <scope>NUCLEOTIDE SEQUENCE [LARGE SCALE GENOMIC DNA]</scope>
    <source>
        <strain evidence="9 10">CAU 1598</strain>
    </source>
</reference>
<evidence type="ECO:0000256" key="6">
    <source>
        <dbReference type="SAM" id="MobiDB-lite"/>
    </source>
</evidence>
<dbReference type="Gene3D" id="1.10.510.10">
    <property type="entry name" value="Transferase(Phosphotransferase) domain 1"/>
    <property type="match status" value="1"/>
</dbReference>
<keyword evidence="7" id="KW-0812">Transmembrane</keyword>
<dbReference type="GO" id="GO:0005524">
    <property type="term" value="F:ATP binding"/>
    <property type="evidence" value="ECO:0007669"/>
    <property type="project" value="UniProtKB-UniRule"/>
</dbReference>
<dbReference type="Gene3D" id="3.30.200.20">
    <property type="entry name" value="Phosphorylase Kinase, domain 1"/>
    <property type="match status" value="1"/>
</dbReference>
<dbReference type="InterPro" id="IPR017441">
    <property type="entry name" value="Protein_kinase_ATP_BS"/>
</dbReference>
<keyword evidence="9" id="KW-0723">Serine/threonine-protein kinase</keyword>
<dbReference type="InterPro" id="IPR011009">
    <property type="entry name" value="Kinase-like_dom_sf"/>
</dbReference>
<evidence type="ECO:0000256" key="1">
    <source>
        <dbReference type="ARBA" id="ARBA00022679"/>
    </source>
</evidence>
<dbReference type="InterPro" id="IPR000719">
    <property type="entry name" value="Prot_kinase_dom"/>
</dbReference>
<keyword evidence="7" id="KW-1133">Transmembrane helix</keyword>
<dbReference type="RefSeq" id="WP_192029265.1">
    <property type="nucleotide sequence ID" value="NZ_JACYTR010000013.1"/>
</dbReference>
<keyword evidence="3 9" id="KW-0418">Kinase</keyword>
<evidence type="ECO:0000256" key="4">
    <source>
        <dbReference type="ARBA" id="ARBA00022840"/>
    </source>
</evidence>
<accession>A0AAW3ZNH8</accession>
<dbReference type="PANTHER" id="PTHR43289">
    <property type="entry name" value="MITOGEN-ACTIVATED PROTEIN KINASE KINASE KINASE 20-RELATED"/>
    <property type="match status" value="1"/>
</dbReference>
<name>A0AAW3ZNH8_9GAMM</name>
<dbReference type="PROSITE" id="PS00107">
    <property type="entry name" value="PROTEIN_KINASE_ATP"/>
    <property type="match status" value="1"/>
</dbReference>